<dbReference type="Pfam" id="PF00300">
    <property type="entry name" value="His_Phos_1"/>
    <property type="match status" value="1"/>
</dbReference>
<dbReference type="SMART" id="SM00855">
    <property type="entry name" value="PGAM"/>
    <property type="match status" value="1"/>
</dbReference>
<keyword evidence="2" id="KW-0413">Isomerase</keyword>
<keyword evidence="5" id="KW-1185">Reference proteome</keyword>
<dbReference type="SUPFAM" id="SSF53254">
    <property type="entry name" value="Phosphoglycerate mutase-like"/>
    <property type="match status" value="1"/>
</dbReference>
<organism evidence="4 5">
    <name type="scientific">Nocardia yunnanensis</name>
    <dbReference type="NCBI Taxonomy" id="2382165"/>
    <lineage>
        <taxon>Bacteria</taxon>
        <taxon>Bacillati</taxon>
        <taxon>Actinomycetota</taxon>
        <taxon>Actinomycetes</taxon>
        <taxon>Mycobacteriales</taxon>
        <taxon>Nocardiaceae</taxon>
        <taxon>Nocardia</taxon>
    </lineage>
</organism>
<dbReference type="KEGG" id="nyu:D7D52_09150"/>
<protein>
    <submittedName>
        <fullName evidence="4">Histidine phosphatase family protein</fullName>
    </submittedName>
</protein>
<dbReference type="InterPro" id="IPR001345">
    <property type="entry name" value="PG/BPGM_mutase_AS"/>
</dbReference>
<feature type="binding site" evidence="3">
    <location>
        <begin position="23"/>
        <end position="30"/>
    </location>
    <ligand>
        <name>substrate</name>
    </ligand>
</feature>
<evidence type="ECO:0000313" key="5">
    <source>
        <dbReference type="Proteomes" id="UP000267164"/>
    </source>
</evidence>
<dbReference type="InterPro" id="IPR013078">
    <property type="entry name" value="His_Pase_superF_clade-1"/>
</dbReference>
<evidence type="ECO:0000256" key="3">
    <source>
        <dbReference type="PIRSR" id="PIRSR613078-2"/>
    </source>
</evidence>
<dbReference type="PROSITE" id="PS00175">
    <property type="entry name" value="PG_MUTASE"/>
    <property type="match status" value="1"/>
</dbReference>
<dbReference type="CDD" id="cd07067">
    <property type="entry name" value="HP_PGM_like"/>
    <property type="match status" value="1"/>
</dbReference>
<dbReference type="GO" id="GO:0016791">
    <property type="term" value="F:phosphatase activity"/>
    <property type="evidence" value="ECO:0007669"/>
    <property type="project" value="TreeGrafter"/>
</dbReference>
<accession>A0A386ZBK8</accession>
<evidence type="ECO:0000256" key="2">
    <source>
        <dbReference type="ARBA" id="ARBA00023235"/>
    </source>
</evidence>
<dbReference type="GO" id="GO:0005737">
    <property type="term" value="C:cytoplasm"/>
    <property type="evidence" value="ECO:0007669"/>
    <property type="project" value="TreeGrafter"/>
</dbReference>
<evidence type="ECO:0000313" key="4">
    <source>
        <dbReference type="EMBL" id="AYF74005.1"/>
    </source>
</evidence>
<gene>
    <name evidence="4" type="ORF">D7D52_09150</name>
</gene>
<keyword evidence="1" id="KW-0324">Glycolysis</keyword>
<evidence type="ECO:0000256" key="1">
    <source>
        <dbReference type="ARBA" id="ARBA00023152"/>
    </source>
</evidence>
<dbReference type="InterPro" id="IPR050275">
    <property type="entry name" value="PGM_Phosphatase"/>
</dbReference>
<dbReference type="Gene3D" id="3.40.50.1240">
    <property type="entry name" value="Phosphoglycerate mutase-like"/>
    <property type="match status" value="1"/>
</dbReference>
<dbReference type="Proteomes" id="UP000267164">
    <property type="component" value="Chromosome"/>
</dbReference>
<dbReference type="InterPro" id="IPR029033">
    <property type="entry name" value="His_PPase_superfam"/>
</dbReference>
<dbReference type="PANTHER" id="PTHR48100:SF1">
    <property type="entry name" value="HISTIDINE PHOSPHATASE FAMILY PROTEIN-RELATED"/>
    <property type="match status" value="1"/>
</dbReference>
<name>A0A386ZBK8_9NOCA</name>
<proteinExistence type="predicted"/>
<dbReference type="EMBL" id="CP032568">
    <property type="protein sequence ID" value="AYF74005.1"/>
    <property type="molecule type" value="Genomic_DNA"/>
</dbReference>
<sequence>MIERTIYPVETVGAGLESLTMVRHGQSVANAAPFTGADEFLTGTSDADVPLTELGRQQAAAAGRRLATVEPRFDLVLCSPYVRTRETARIALEFVTAPAARFDERLRDRETGILFGLTRAGIAHRYPEQHRELERLGGFYHRPPGGESWPDVALRLRAVLRDMRGHVLVFTHDIVIVLTRYLFGELEIAELSAQTTAQVRNASLTRWERREGGPLLTVYNDTAHLD</sequence>
<feature type="binding site" evidence="3">
    <location>
        <position position="83"/>
    </location>
    <ligand>
        <name>substrate</name>
    </ligand>
</feature>
<dbReference type="OrthoDB" id="5449373at2"/>
<dbReference type="PANTHER" id="PTHR48100">
    <property type="entry name" value="BROAD-SPECIFICITY PHOSPHATASE YOR283W-RELATED"/>
    <property type="match status" value="1"/>
</dbReference>
<reference evidence="4 5" key="1">
    <citation type="submission" date="2018-09" db="EMBL/GenBank/DDBJ databases">
        <title>Nocardia yunnanensis sp. nov., an actinomycete isolated from a soil sample.</title>
        <authorList>
            <person name="Zhang J."/>
        </authorList>
    </citation>
    <scope>NUCLEOTIDE SEQUENCE [LARGE SCALE GENOMIC DNA]</scope>
    <source>
        <strain evidence="4 5">CFHS0054</strain>
    </source>
</reference>
<dbReference type="AlphaFoldDB" id="A0A386ZBK8"/>